<dbReference type="GO" id="GO:0000287">
    <property type="term" value="F:magnesium ion binding"/>
    <property type="evidence" value="ECO:0007669"/>
    <property type="project" value="InterPro"/>
</dbReference>
<evidence type="ECO:0000256" key="2">
    <source>
        <dbReference type="ARBA" id="ARBA00009997"/>
    </source>
</evidence>
<dbReference type="Pfam" id="PF04029">
    <property type="entry name" value="2-ph_phosp"/>
    <property type="match status" value="1"/>
</dbReference>
<evidence type="ECO:0000313" key="9">
    <source>
        <dbReference type="Proteomes" id="UP000475214"/>
    </source>
</evidence>
<reference evidence="8 9" key="1">
    <citation type="submission" date="2020-02" db="EMBL/GenBank/DDBJ databases">
        <authorList>
            <person name="Li X.-J."/>
            <person name="Han X.-M."/>
        </authorList>
    </citation>
    <scope>NUCLEOTIDE SEQUENCE [LARGE SCALE GENOMIC DNA]</scope>
    <source>
        <strain evidence="8 9">CCTCC AB 2017055</strain>
    </source>
</reference>
<dbReference type="RefSeq" id="WP_163738085.1">
    <property type="nucleotide sequence ID" value="NZ_JAAGOA010000008.1"/>
</dbReference>
<proteinExistence type="inferred from homology"/>
<dbReference type="PANTHER" id="PTHR37311:SF1">
    <property type="entry name" value="2-PHOSPHOSULFOLACTATE PHOSPHATASE-RELATED"/>
    <property type="match status" value="1"/>
</dbReference>
<accession>A0A6L9SAQ6</accession>
<dbReference type="EMBL" id="JAAGOA010000008">
    <property type="protein sequence ID" value="NEE01080.1"/>
    <property type="molecule type" value="Genomic_DNA"/>
</dbReference>
<organism evidence="8 9">
    <name type="scientific">Phytoactinopolyspora halotolerans</name>
    <dbReference type="NCBI Taxonomy" id="1981512"/>
    <lineage>
        <taxon>Bacteria</taxon>
        <taxon>Bacillati</taxon>
        <taxon>Actinomycetota</taxon>
        <taxon>Actinomycetes</taxon>
        <taxon>Jiangellales</taxon>
        <taxon>Jiangellaceae</taxon>
        <taxon>Phytoactinopolyspora</taxon>
    </lineage>
</organism>
<evidence type="ECO:0000313" key="8">
    <source>
        <dbReference type="EMBL" id="NEE01080.1"/>
    </source>
</evidence>
<dbReference type="SUPFAM" id="SSF142823">
    <property type="entry name" value="ComB-like"/>
    <property type="match status" value="1"/>
</dbReference>
<name>A0A6L9SAQ6_9ACTN</name>
<keyword evidence="6" id="KW-0460">Magnesium</keyword>
<evidence type="ECO:0000256" key="5">
    <source>
        <dbReference type="ARBA" id="ARBA00022801"/>
    </source>
</evidence>
<dbReference type="Gene3D" id="3.90.1560.10">
    <property type="entry name" value="ComB-like"/>
    <property type="match status" value="1"/>
</dbReference>
<evidence type="ECO:0000256" key="7">
    <source>
        <dbReference type="ARBA" id="ARBA00033711"/>
    </source>
</evidence>
<dbReference type="InterPro" id="IPR036702">
    <property type="entry name" value="ComB-like_sf"/>
</dbReference>
<evidence type="ECO:0000256" key="6">
    <source>
        <dbReference type="ARBA" id="ARBA00022842"/>
    </source>
</evidence>
<dbReference type="EC" id="3.1.3.71" evidence="3"/>
<protein>
    <recommendedName>
        <fullName evidence="4">Probable 2-phosphosulfolactate phosphatase</fullName>
        <ecNumber evidence="3">3.1.3.71</ecNumber>
    </recommendedName>
</protein>
<keyword evidence="9" id="KW-1185">Reference proteome</keyword>
<gene>
    <name evidence="8" type="ORF">G1H10_12970</name>
</gene>
<sequence>MPGALSQDDARIRLEWGPRGASETSAGAGFAVVVDVLSFTTTLSVAVDRGIDVFPYRWKDNGAIDFAQAHSATLAVGRLEAQRQPGYSAVSLSPFSVREADGLGRLVLPSPNGSTICSELADTGATVLGACLRNRSAVARWLAAQLDSPSSTAITVVAAGERWPGDGSLRPAVEDMWGAGAVVAALEDLGAGPLSPEAATAAGAFRAVQPSLSAVLARCSSGRELSEAGFSDDVRIASELDASICVPVLRGSRFVNAA</sequence>
<comment type="caution">
    <text evidence="8">The sequence shown here is derived from an EMBL/GenBank/DDBJ whole genome shotgun (WGS) entry which is preliminary data.</text>
</comment>
<dbReference type="InterPro" id="IPR005238">
    <property type="entry name" value="ComB-like"/>
</dbReference>
<dbReference type="Proteomes" id="UP000475214">
    <property type="component" value="Unassembled WGS sequence"/>
</dbReference>
<evidence type="ECO:0000256" key="3">
    <source>
        <dbReference type="ARBA" id="ARBA00012953"/>
    </source>
</evidence>
<dbReference type="GO" id="GO:0050532">
    <property type="term" value="F:2-phosphosulfolactate phosphatase activity"/>
    <property type="evidence" value="ECO:0007669"/>
    <property type="project" value="UniProtKB-EC"/>
</dbReference>
<comment type="cofactor">
    <cofactor evidence="1">
        <name>Mg(2+)</name>
        <dbReference type="ChEBI" id="CHEBI:18420"/>
    </cofactor>
</comment>
<comment type="similarity">
    <text evidence="2">Belongs to the ComB family.</text>
</comment>
<dbReference type="PANTHER" id="PTHR37311">
    <property type="entry name" value="2-PHOSPHOSULFOLACTATE PHOSPHATASE-RELATED"/>
    <property type="match status" value="1"/>
</dbReference>
<comment type="catalytic activity">
    <reaction evidence="7">
        <text>(2R)-O-phospho-3-sulfolactate + H2O = (2R)-3-sulfolactate + phosphate</text>
        <dbReference type="Rhea" id="RHEA:23416"/>
        <dbReference type="ChEBI" id="CHEBI:15377"/>
        <dbReference type="ChEBI" id="CHEBI:15597"/>
        <dbReference type="ChEBI" id="CHEBI:43474"/>
        <dbReference type="ChEBI" id="CHEBI:58738"/>
        <dbReference type="EC" id="3.1.3.71"/>
    </reaction>
</comment>
<keyword evidence="5" id="KW-0378">Hydrolase</keyword>
<evidence type="ECO:0000256" key="1">
    <source>
        <dbReference type="ARBA" id="ARBA00001946"/>
    </source>
</evidence>
<evidence type="ECO:0000256" key="4">
    <source>
        <dbReference type="ARBA" id="ARBA00021948"/>
    </source>
</evidence>
<dbReference type="AlphaFoldDB" id="A0A6L9SAQ6"/>
<dbReference type="GO" id="GO:0050545">
    <property type="term" value="F:sulfopyruvate decarboxylase activity"/>
    <property type="evidence" value="ECO:0007669"/>
    <property type="project" value="TreeGrafter"/>
</dbReference>